<feature type="transmembrane region" description="Helical" evidence="5">
    <location>
        <begin position="24"/>
        <end position="45"/>
    </location>
</feature>
<dbReference type="Pfam" id="PF02674">
    <property type="entry name" value="Colicin_V"/>
    <property type="match status" value="1"/>
</dbReference>
<comment type="caution">
    <text evidence="6">The sequence shown here is derived from an EMBL/GenBank/DDBJ whole genome shotgun (WGS) entry which is preliminary data.</text>
</comment>
<dbReference type="InterPro" id="IPR003825">
    <property type="entry name" value="Colicin-V_CvpA"/>
</dbReference>
<feature type="transmembrane region" description="Helical" evidence="5">
    <location>
        <begin position="84"/>
        <end position="113"/>
    </location>
</feature>
<keyword evidence="4 5" id="KW-0472">Membrane</keyword>
<evidence type="ECO:0000313" key="7">
    <source>
        <dbReference type="Proteomes" id="UP000467132"/>
    </source>
</evidence>
<protein>
    <submittedName>
        <fullName evidence="6">CvpA family protein</fullName>
    </submittedName>
</protein>
<dbReference type="Proteomes" id="UP000467132">
    <property type="component" value="Unassembled WGS sequence"/>
</dbReference>
<dbReference type="PANTHER" id="PTHR37306:SF1">
    <property type="entry name" value="COLICIN V PRODUCTION PROTEIN"/>
    <property type="match status" value="1"/>
</dbReference>
<evidence type="ECO:0000313" key="6">
    <source>
        <dbReference type="EMBL" id="NBI06569.1"/>
    </source>
</evidence>
<dbReference type="PANTHER" id="PTHR37306">
    <property type="entry name" value="COLICIN V PRODUCTION PROTEIN"/>
    <property type="match status" value="1"/>
</dbReference>
<dbReference type="GO" id="GO:0009403">
    <property type="term" value="P:toxin biosynthetic process"/>
    <property type="evidence" value="ECO:0007669"/>
    <property type="project" value="InterPro"/>
</dbReference>
<keyword evidence="7" id="KW-1185">Reference proteome</keyword>
<dbReference type="AlphaFoldDB" id="A0A845QXQ0"/>
<evidence type="ECO:0000256" key="5">
    <source>
        <dbReference type="SAM" id="Phobius"/>
    </source>
</evidence>
<organism evidence="6 7">
    <name type="scientific">Senegalia massiliensis</name>
    <dbReference type="NCBI Taxonomy" id="1720316"/>
    <lineage>
        <taxon>Bacteria</taxon>
        <taxon>Bacillati</taxon>
        <taxon>Bacillota</taxon>
        <taxon>Clostridia</taxon>
        <taxon>Eubacteriales</taxon>
        <taxon>Clostridiaceae</taxon>
        <taxon>Senegalia</taxon>
    </lineage>
</organism>
<evidence type="ECO:0000256" key="4">
    <source>
        <dbReference type="ARBA" id="ARBA00023136"/>
    </source>
</evidence>
<dbReference type="EMBL" id="QXXA01000006">
    <property type="protein sequence ID" value="NBI06569.1"/>
    <property type="molecule type" value="Genomic_DNA"/>
</dbReference>
<sequence>MNIIDIIIILIIGLSALRGWNRGFILSLFSFLKIFIAIIIARAIYPYLVEFLNEYTGFYPYIKEYIYPKINSFMNNEAIFSADIITNLIISLFIMIFLYFIINIVLSVFIRIVDGFFKLPVLKSFNKFIGFLFGAIKGILIVFIIYALLTPVIVLNTDSFISVKTHQSILGNLFYNPDVIINYLQSNFLYLINLL</sequence>
<gene>
    <name evidence="6" type="ORF">D3Z33_06805</name>
</gene>
<reference evidence="6 7" key="1">
    <citation type="submission" date="2018-08" db="EMBL/GenBank/DDBJ databases">
        <title>Murine metabolic-syndrome-specific gut microbial biobank.</title>
        <authorList>
            <person name="Liu C."/>
        </authorList>
    </citation>
    <scope>NUCLEOTIDE SEQUENCE [LARGE SCALE GENOMIC DNA]</scope>
    <source>
        <strain evidence="6 7">583</strain>
    </source>
</reference>
<feature type="transmembrane region" description="Helical" evidence="5">
    <location>
        <begin position="125"/>
        <end position="149"/>
    </location>
</feature>
<dbReference type="GO" id="GO:0016020">
    <property type="term" value="C:membrane"/>
    <property type="evidence" value="ECO:0007669"/>
    <property type="project" value="UniProtKB-SubCell"/>
</dbReference>
<dbReference type="RefSeq" id="WP_160197039.1">
    <property type="nucleotide sequence ID" value="NZ_QXXA01000006.1"/>
</dbReference>
<keyword evidence="3 5" id="KW-1133">Transmembrane helix</keyword>
<accession>A0A845QXQ0</accession>
<evidence type="ECO:0000256" key="3">
    <source>
        <dbReference type="ARBA" id="ARBA00022989"/>
    </source>
</evidence>
<evidence type="ECO:0000256" key="1">
    <source>
        <dbReference type="ARBA" id="ARBA00004141"/>
    </source>
</evidence>
<comment type="subcellular location">
    <subcellularLocation>
        <location evidence="1">Membrane</location>
        <topology evidence="1">Multi-pass membrane protein</topology>
    </subcellularLocation>
</comment>
<keyword evidence="2 5" id="KW-0812">Transmembrane</keyword>
<dbReference type="OrthoDB" id="1952204at2"/>
<proteinExistence type="predicted"/>
<name>A0A845QXQ0_9CLOT</name>
<evidence type="ECO:0000256" key="2">
    <source>
        <dbReference type="ARBA" id="ARBA00022692"/>
    </source>
</evidence>